<keyword evidence="2" id="KW-1185">Reference proteome</keyword>
<comment type="caution">
    <text evidence="1">The sequence shown here is derived from an EMBL/GenBank/DDBJ whole genome shotgun (WGS) entry which is preliminary data.</text>
</comment>
<reference evidence="1" key="1">
    <citation type="submission" date="2023-07" db="EMBL/GenBank/DDBJ databases">
        <authorList>
            <person name="Kim M."/>
        </authorList>
    </citation>
    <scope>NUCLEOTIDE SEQUENCE</scope>
    <source>
        <strain evidence="1">BIUV-7</strain>
    </source>
</reference>
<dbReference type="CDD" id="cd21631">
    <property type="entry name" value="RHH_CopG_NikR-like"/>
    <property type="match status" value="1"/>
</dbReference>
<dbReference type="Proteomes" id="UP001169764">
    <property type="component" value="Unassembled WGS sequence"/>
</dbReference>
<dbReference type="RefSeq" id="WP_303541458.1">
    <property type="nucleotide sequence ID" value="NZ_JAUOTP010000003.1"/>
</dbReference>
<organism evidence="1 2">
    <name type="scientific">Sphingomonas natans</name>
    <dbReference type="NCBI Taxonomy" id="3063330"/>
    <lineage>
        <taxon>Bacteria</taxon>
        <taxon>Pseudomonadati</taxon>
        <taxon>Pseudomonadota</taxon>
        <taxon>Alphaproteobacteria</taxon>
        <taxon>Sphingomonadales</taxon>
        <taxon>Sphingomonadaceae</taxon>
        <taxon>Sphingomonas</taxon>
    </lineage>
</organism>
<sequence>MDDRSNNVVLTVRLSPALSGRLIALADTQKTTRSALVRHLIERALSGDPVTVQNLEKSLRFIHIAIDALLRHHPQVGIRDEVLRIQKAVATHIESTPILEGRP</sequence>
<protein>
    <submittedName>
        <fullName evidence="1">CopG family transcriptional regulator</fullName>
    </submittedName>
</protein>
<evidence type="ECO:0000313" key="2">
    <source>
        <dbReference type="Proteomes" id="UP001169764"/>
    </source>
</evidence>
<accession>A0ABT8Y938</accession>
<gene>
    <name evidence="1" type="ORF">Q4F19_08195</name>
</gene>
<evidence type="ECO:0000313" key="1">
    <source>
        <dbReference type="EMBL" id="MDO6414358.1"/>
    </source>
</evidence>
<proteinExistence type="predicted"/>
<name>A0ABT8Y938_9SPHN</name>
<dbReference type="EMBL" id="JAUOTP010000003">
    <property type="protein sequence ID" value="MDO6414358.1"/>
    <property type="molecule type" value="Genomic_DNA"/>
</dbReference>